<dbReference type="InterPro" id="IPR020476">
    <property type="entry name" value="Nudix_hydrolase"/>
</dbReference>
<accession>A0ABR1RMX3</accession>
<dbReference type="EMBL" id="JAQQWK010000014">
    <property type="protein sequence ID" value="KAK8016247.1"/>
    <property type="molecule type" value="Genomic_DNA"/>
</dbReference>
<dbReference type="PANTHER" id="PTHR11839:SF1">
    <property type="entry name" value="ADP-SUGAR PYROPHOSPHATASE"/>
    <property type="match status" value="1"/>
</dbReference>
<dbReference type="PROSITE" id="PS51462">
    <property type="entry name" value="NUDIX"/>
    <property type="match status" value="1"/>
</dbReference>
<comment type="caution">
    <text evidence="4">The sequence shown here is derived from an EMBL/GenBank/DDBJ whole genome shotgun (WGS) entry which is preliminary data.</text>
</comment>
<organism evidence="4 5">
    <name type="scientific">Apiospora rasikravindrae</name>
    <dbReference type="NCBI Taxonomy" id="990691"/>
    <lineage>
        <taxon>Eukaryota</taxon>
        <taxon>Fungi</taxon>
        <taxon>Dikarya</taxon>
        <taxon>Ascomycota</taxon>
        <taxon>Pezizomycotina</taxon>
        <taxon>Sordariomycetes</taxon>
        <taxon>Xylariomycetidae</taxon>
        <taxon>Amphisphaeriales</taxon>
        <taxon>Apiosporaceae</taxon>
        <taxon>Apiospora</taxon>
    </lineage>
</organism>
<dbReference type="InterPro" id="IPR015797">
    <property type="entry name" value="NUDIX_hydrolase-like_dom_sf"/>
</dbReference>
<keyword evidence="5" id="KW-1185">Reference proteome</keyword>
<keyword evidence="1 2" id="KW-0378">Hydrolase</keyword>
<sequence length="235" mass="25934">MSTNAAKVVSTQPLDTNDARWIKLLKIDYKDARGKPRTWETAERRTRPQGGDIDGVGIVAILEKPTGQLGKTSCSLLTPLPQGNTGSLTDVREVPIAGPEIVLQKQFRPPIDKICIEVPAGLVDEGETAEQAAIRELREETGYVAEVSETTPMMFNDPGFCNTNLRMVHVTIDMSLPENQDPKPQLEDDEFIEVFTAPLKDLWAECKRLEAEGYAIDARVGTLAEGIEIAKQFKL</sequence>
<dbReference type="InterPro" id="IPR020084">
    <property type="entry name" value="NUDIX_hydrolase_CS"/>
</dbReference>
<dbReference type="Gene3D" id="3.90.79.10">
    <property type="entry name" value="Nucleoside Triphosphate Pyrophosphohydrolase"/>
    <property type="match status" value="1"/>
</dbReference>
<evidence type="ECO:0000256" key="1">
    <source>
        <dbReference type="ARBA" id="ARBA00022801"/>
    </source>
</evidence>
<name>A0ABR1RMX3_9PEZI</name>
<dbReference type="PROSITE" id="PS00893">
    <property type="entry name" value="NUDIX_BOX"/>
    <property type="match status" value="1"/>
</dbReference>
<dbReference type="InterPro" id="IPR000086">
    <property type="entry name" value="NUDIX_hydrolase_dom"/>
</dbReference>
<dbReference type="SUPFAM" id="SSF55811">
    <property type="entry name" value="Nudix"/>
    <property type="match status" value="1"/>
</dbReference>
<dbReference type="Pfam" id="PF00293">
    <property type="entry name" value="NUDIX"/>
    <property type="match status" value="1"/>
</dbReference>
<gene>
    <name evidence="4" type="ORF">PG993_014436</name>
</gene>
<evidence type="ECO:0000256" key="2">
    <source>
        <dbReference type="RuleBase" id="RU003476"/>
    </source>
</evidence>
<dbReference type="PANTHER" id="PTHR11839">
    <property type="entry name" value="UDP/ADP-SUGAR PYROPHOSPHATASE"/>
    <property type="match status" value="1"/>
</dbReference>
<protein>
    <submittedName>
        <fullName evidence="4">MutT/nudix family protein</fullName>
    </submittedName>
</protein>
<comment type="similarity">
    <text evidence="2">Belongs to the Nudix hydrolase family.</text>
</comment>
<dbReference type="PRINTS" id="PR00502">
    <property type="entry name" value="NUDIXFAMILY"/>
</dbReference>
<dbReference type="Proteomes" id="UP001444661">
    <property type="component" value="Unassembled WGS sequence"/>
</dbReference>
<evidence type="ECO:0000259" key="3">
    <source>
        <dbReference type="PROSITE" id="PS51462"/>
    </source>
</evidence>
<proteinExistence type="inferred from homology"/>
<reference evidence="4 5" key="1">
    <citation type="submission" date="2023-01" db="EMBL/GenBank/DDBJ databases">
        <title>Analysis of 21 Apiospora genomes using comparative genomics revels a genus with tremendous synthesis potential of carbohydrate active enzymes and secondary metabolites.</title>
        <authorList>
            <person name="Sorensen T."/>
        </authorList>
    </citation>
    <scope>NUCLEOTIDE SEQUENCE [LARGE SCALE GENOMIC DNA]</scope>
    <source>
        <strain evidence="4 5">CBS 33761</strain>
    </source>
</reference>
<feature type="domain" description="Nudix hydrolase" evidence="3">
    <location>
        <begin position="79"/>
        <end position="222"/>
    </location>
</feature>
<evidence type="ECO:0000313" key="4">
    <source>
        <dbReference type="EMBL" id="KAK8016247.1"/>
    </source>
</evidence>
<dbReference type="CDD" id="cd18888">
    <property type="entry name" value="NUDIX_ADPRase_Nudt5"/>
    <property type="match status" value="1"/>
</dbReference>
<evidence type="ECO:0000313" key="5">
    <source>
        <dbReference type="Proteomes" id="UP001444661"/>
    </source>
</evidence>